<dbReference type="Gene3D" id="3.90.1720.10">
    <property type="entry name" value="endopeptidase domain like (from Nostoc punctiforme)"/>
    <property type="match status" value="1"/>
</dbReference>
<dbReference type="AlphaFoldDB" id="A0A0A2XCY6"/>
<proteinExistence type="predicted"/>
<dbReference type="SUPFAM" id="SSF54001">
    <property type="entry name" value="Cysteine proteinases"/>
    <property type="match status" value="1"/>
</dbReference>
<dbReference type="EMBL" id="JPXS01000049">
    <property type="protein sequence ID" value="KGQ30216.1"/>
    <property type="molecule type" value="Genomic_DNA"/>
</dbReference>
<organism evidence="1 2">
    <name type="scientific">Gallibacterium anatis</name>
    <dbReference type="NCBI Taxonomy" id="750"/>
    <lineage>
        <taxon>Bacteria</taxon>
        <taxon>Pseudomonadati</taxon>
        <taxon>Pseudomonadota</taxon>
        <taxon>Gammaproteobacteria</taxon>
        <taxon>Pasteurellales</taxon>
        <taxon>Pasteurellaceae</taxon>
        <taxon>Gallibacterium</taxon>
    </lineage>
</organism>
<evidence type="ECO:0008006" key="3">
    <source>
        <dbReference type="Google" id="ProtNLM"/>
    </source>
</evidence>
<protein>
    <recommendedName>
        <fullName evidence="3">Enoyl-CoA hydratase</fullName>
    </recommendedName>
</protein>
<evidence type="ECO:0000313" key="1">
    <source>
        <dbReference type="EMBL" id="KGQ30216.1"/>
    </source>
</evidence>
<accession>A0A0A2XCY6</accession>
<name>A0A0A2XCY6_9PAST</name>
<dbReference type="Proteomes" id="UP000030526">
    <property type="component" value="Unassembled WGS sequence"/>
</dbReference>
<sequence length="152" mass="17496">MKNNIYLALYKGNREGKGFEVLKAKIGDYLTRKLTRGKYSHCEIAVKVKVDSPYYCCYSSSIRDKGVRCKMIAFDDKWDLIPLNITENEVRIFFDKVKGKKYDFIGALGVVFKTKDRSDRYFCSEFAAELLGLKEAWRFSPNDLAAIFGKNA</sequence>
<evidence type="ECO:0000313" key="2">
    <source>
        <dbReference type="Proteomes" id="UP000030526"/>
    </source>
</evidence>
<gene>
    <name evidence="1" type="ORF">JP32_09225</name>
</gene>
<dbReference type="InterPro" id="IPR038765">
    <property type="entry name" value="Papain-like_cys_pep_sf"/>
</dbReference>
<dbReference type="RefSeq" id="WP_039084476.1">
    <property type="nucleotide sequence ID" value="NZ_JPXS01000049.1"/>
</dbReference>
<comment type="caution">
    <text evidence="1">The sequence shown here is derived from an EMBL/GenBank/DDBJ whole genome shotgun (WGS) entry which is preliminary data.</text>
</comment>
<reference evidence="1 2" key="1">
    <citation type="submission" date="2014-08" db="EMBL/GenBank/DDBJ databases">
        <title>Chaperone-usher fimbriae in a diverse selection of Gallibacterium genomes.</title>
        <authorList>
            <person name="Kudirkiene E."/>
            <person name="Bager R.J."/>
            <person name="Johnson T.J."/>
            <person name="Bojesen A.M."/>
        </authorList>
    </citation>
    <scope>NUCLEOTIDE SEQUENCE [LARGE SCALE GENOMIC DNA]</scope>
    <source>
        <strain evidence="1 2">20558/3kl.</strain>
    </source>
</reference>